<dbReference type="Gene3D" id="3.40.470.10">
    <property type="entry name" value="Uracil-DNA glycosylase-like domain"/>
    <property type="match status" value="1"/>
</dbReference>
<dbReference type="CDD" id="cd10033">
    <property type="entry name" value="UDG_like"/>
    <property type="match status" value="1"/>
</dbReference>
<proteinExistence type="predicted"/>
<feature type="domain" description="Uracil-DNA glycosylase-like" evidence="1">
    <location>
        <begin position="61"/>
        <end position="223"/>
    </location>
</feature>
<organism evidence="2 3">
    <name type="scientific">Tistrella mobilis</name>
    <dbReference type="NCBI Taxonomy" id="171437"/>
    <lineage>
        <taxon>Bacteria</taxon>
        <taxon>Pseudomonadati</taxon>
        <taxon>Pseudomonadota</taxon>
        <taxon>Alphaproteobacteria</taxon>
        <taxon>Geminicoccales</taxon>
        <taxon>Geminicoccaceae</taxon>
        <taxon>Tistrella</taxon>
    </lineage>
</organism>
<reference evidence="2 3" key="1">
    <citation type="journal article" date="2018" name="Nat. Biotechnol.">
        <title>A standardized bacterial taxonomy based on genome phylogeny substantially revises the tree of life.</title>
        <authorList>
            <person name="Parks D.H."/>
            <person name="Chuvochina M."/>
            <person name="Waite D.W."/>
            <person name="Rinke C."/>
            <person name="Skarshewski A."/>
            <person name="Chaumeil P.A."/>
            <person name="Hugenholtz P."/>
        </authorList>
    </citation>
    <scope>NUCLEOTIDE SEQUENCE [LARGE SCALE GENOMIC DNA]</scope>
    <source>
        <strain evidence="2">UBA8739</strain>
    </source>
</reference>
<name>A0A3B9IUL7_9PROT</name>
<gene>
    <name evidence="2" type="ORF">DCK97_26365</name>
</gene>
<accession>A0A3B9IUL7</accession>
<evidence type="ECO:0000313" key="3">
    <source>
        <dbReference type="Proteomes" id="UP000257706"/>
    </source>
</evidence>
<evidence type="ECO:0000313" key="2">
    <source>
        <dbReference type="EMBL" id="HAE50943.1"/>
    </source>
</evidence>
<dbReference type="SUPFAM" id="SSF52141">
    <property type="entry name" value="Uracil-DNA glycosylase-like"/>
    <property type="match status" value="1"/>
</dbReference>
<dbReference type="InterPro" id="IPR047124">
    <property type="entry name" value="HI_0220.2"/>
</dbReference>
<sequence length="232" mass="24932">MTDSAGPDVFTAAALARHLGRVIAAPTTADAGAHATLEAAVTAARGCTLCAPHLPRGPRPVLRAGASARILIVGQAPGTKVHETGLPWNDASGDRLRDWTGLDREVFYDPARIAIIPMGFCYPGRGTGGDLPPRPECAPAWHPRLLPHLPELRLVILAGTYAIGAYARPLLGPAFARAPLSDVVAAWETLPPGIMPLPHPSPRNRRWLRDRPWFEDRVVPALKQRVDHALGR</sequence>
<dbReference type="InterPro" id="IPR036895">
    <property type="entry name" value="Uracil-DNA_glycosylase-like_sf"/>
</dbReference>
<dbReference type="PANTHER" id="PTHR42160">
    <property type="entry name" value="URACIL-DNA GLYCOSYLASE SUPERFAMILY PROTEIN"/>
    <property type="match status" value="1"/>
</dbReference>
<protein>
    <submittedName>
        <fullName evidence="2">Uracil-DNA glycosylase</fullName>
    </submittedName>
</protein>
<dbReference type="AlphaFoldDB" id="A0A3B9IUL7"/>
<comment type="caution">
    <text evidence="2">The sequence shown here is derived from an EMBL/GenBank/DDBJ whole genome shotgun (WGS) entry which is preliminary data.</text>
</comment>
<dbReference type="EMBL" id="DMAI01000430">
    <property type="protein sequence ID" value="HAE50943.1"/>
    <property type="molecule type" value="Genomic_DNA"/>
</dbReference>
<dbReference type="SMART" id="SM00987">
    <property type="entry name" value="UreE_C"/>
    <property type="match status" value="1"/>
</dbReference>
<evidence type="ECO:0000259" key="1">
    <source>
        <dbReference type="SMART" id="SM00986"/>
    </source>
</evidence>
<dbReference type="PANTHER" id="PTHR42160:SF1">
    <property type="entry name" value="URACIL-DNA GLYCOSYLASE SUPERFAMILY PROTEIN"/>
    <property type="match status" value="1"/>
</dbReference>
<dbReference type="InterPro" id="IPR005122">
    <property type="entry name" value="Uracil-DNA_glycosylase-like"/>
</dbReference>
<dbReference type="Proteomes" id="UP000257706">
    <property type="component" value="Unassembled WGS sequence"/>
</dbReference>
<dbReference type="Pfam" id="PF03167">
    <property type="entry name" value="UDG"/>
    <property type="match status" value="1"/>
</dbReference>
<dbReference type="SMART" id="SM00986">
    <property type="entry name" value="UDG"/>
    <property type="match status" value="1"/>
</dbReference>